<dbReference type="EMBL" id="CAJVQA010000960">
    <property type="protein sequence ID" value="CAG8497483.1"/>
    <property type="molecule type" value="Genomic_DNA"/>
</dbReference>
<reference evidence="1" key="1">
    <citation type="submission" date="2021-06" db="EMBL/GenBank/DDBJ databases">
        <authorList>
            <person name="Kallberg Y."/>
            <person name="Tangrot J."/>
            <person name="Rosling A."/>
        </authorList>
    </citation>
    <scope>NUCLEOTIDE SEQUENCE</scope>
    <source>
        <strain evidence="1">FL966</strain>
    </source>
</reference>
<accession>A0A9N9EX84</accession>
<dbReference type="Proteomes" id="UP000789759">
    <property type="component" value="Unassembled WGS sequence"/>
</dbReference>
<gene>
    <name evidence="1" type="ORF">CPELLU_LOCUS2286</name>
</gene>
<name>A0A9N9EX84_9GLOM</name>
<proteinExistence type="predicted"/>
<sequence>MDGETYFDFAKRKKLLFNLYHFYLFNALTNRIDLKKNVDQIVKELNTQFFTKQRKSSKKVSYSPKHQALIDFIEAAQKRHLYVPYGVYLETCAKELGWFEVLSRSLYEPLDLIESKTRILNLSSMKEVNET</sequence>
<dbReference type="AlphaFoldDB" id="A0A9N9EX84"/>
<comment type="caution">
    <text evidence="1">The sequence shown here is derived from an EMBL/GenBank/DDBJ whole genome shotgun (WGS) entry which is preliminary data.</text>
</comment>
<organism evidence="1 2">
    <name type="scientific">Cetraspora pellucida</name>
    <dbReference type="NCBI Taxonomy" id="1433469"/>
    <lineage>
        <taxon>Eukaryota</taxon>
        <taxon>Fungi</taxon>
        <taxon>Fungi incertae sedis</taxon>
        <taxon>Mucoromycota</taxon>
        <taxon>Glomeromycotina</taxon>
        <taxon>Glomeromycetes</taxon>
        <taxon>Diversisporales</taxon>
        <taxon>Gigasporaceae</taxon>
        <taxon>Cetraspora</taxon>
    </lineage>
</organism>
<dbReference type="OrthoDB" id="2433146at2759"/>
<feature type="non-terminal residue" evidence="1">
    <location>
        <position position="131"/>
    </location>
</feature>
<evidence type="ECO:0000313" key="1">
    <source>
        <dbReference type="EMBL" id="CAG8497483.1"/>
    </source>
</evidence>
<keyword evidence="2" id="KW-1185">Reference proteome</keyword>
<evidence type="ECO:0000313" key="2">
    <source>
        <dbReference type="Proteomes" id="UP000789759"/>
    </source>
</evidence>
<protein>
    <submittedName>
        <fullName evidence="1">25028_t:CDS:1</fullName>
    </submittedName>
</protein>